<dbReference type="Proteomes" id="UP001500456">
    <property type="component" value="Unassembled WGS sequence"/>
</dbReference>
<sequence length="142" mass="14849">MKVAVAWGSVDAPFAPTGPVLSCGCPGMISTPNYELASSVIRKSQNPTVECRGLAGQRCTPGHKMGSNRREITGTSAPVFGAQGVPTGAPGLRSALIHCGIVAGFELIGLILFDLDTRRAPPHQTCRLSRSDGKIYVSSDLI</sequence>
<dbReference type="PROSITE" id="PS51257">
    <property type="entry name" value="PROKAR_LIPOPROTEIN"/>
    <property type="match status" value="1"/>
</dbReference>
<evidence type="ECO:0000313" key="1">
    <source>
        <dbReference type="EMBL" id="GAA4024924.1"/>
    </source>
</evidence>
<proteinExistence type="predicted"/>
<dbReference type="EMBL" id="BAAAZX010000037">
    <property type="protein sequence ID" value="GAA4024924.1"/>
    <property type="molecule type" value="Genomic_DNA"/>
</dbReference>
<evidence type="ECO:0000313" key="2">
    <source>
        <dbReference type="Proteomes" id="UP001500456"/>
    </source>
</evidence>
<protein>
    <submittedName>
        <fullName evidence="1">Uncharacterized protein</fullName>
    </submittedName>
</protein>
<comment type="caution">
    <text evidence="1">The sequence shown here is derived from an EMBL/GenBank/DDBJ whole genome shotgun (WGS) entry which is preliminary data.</text>
</comment>
<accession>A0ABP7TE21</accession>
<organism evidence="1 2">
    <name type="scientific">Streptomyces plumbiresistens</name>
    <dbReference type="NCBI Taxonomy" id="511811"/>
    <lineage>
        <taxon>Bacteria</taxon>
        <taxon>Bacillati</taxon>
        <taxon>Actinomycetota</taxon>
        <taxon>Actinomycetes</taxon>
        <taxon>Kitasatosporales</taxon>
        <taxon>Streptomycetaceae</taxon>
        <taxon>Streptomyces</taxon>
    </lineage>
</organism>
<gene>
    <name evidence="1" type="ORF">GCM10022232_82900</name>
</gene>
<name>A0ABP7TE21_9ACTN</name>
<reference evidence="2" key="1">
    <citation type="journal article" date="2019" name="Int. J. Syst. Evol. Microbiol.">
        <title>The Global Catalogue of Microorganisms (GCM) 10K type strain sequencing project: providing services to taxonomists for standard genome sequencing and annotation.</title>
        <authorList>
            <consortium name="The Broad Institute Genomics Platform"/>
            <consortium name="The Broad Institute Genome Sequencing Center for Infectious Disease"/>
            <person name="Wu L."/>
            <person name="Ma J."/>
        </authorList>
    </citation>
    <scope>NUCLEOTIDE SEQUENCE [LARGE SCALE GENOMIC DNA]</scope>
    <source>
        <strain evidence="2">JCM 16924</strain>
    </source>
</reference>
<keyword evidence="2" id="KW-1185">Reference proteome</keyword>